<dbReference type="AlphaFoldDB" id="A0A935K0V5"/>
<keyword evidence="6" id="KW-0418">Kinase</keyword>
<keyword evidence="4" id="KW-0597">Phosphoprotein</keyword>
<evidence type="ECO:0000256" key="3">
    <source>
        <dbReference type="ARBA" id="ARBA00012438"/>
    </source>
</evidence>
<evidence type="ECO:0000256" key="2">
    <source>
        <dbReference type="ARBA" id="ARBA00004141"/>
    </source>
</evidence>
<dbReference type="InterPro" id="IPR003661">
    <property type="entry name" value="HisK_dim/P_dom"/>
</dbReference>
<dbReference type="EMBL" id="JADJMS010000052">
    <property type="protein sequence ID" value="MBK7417541.1"/>
    <property type="molecule type" value="Genomic_DNA"/>
</dbReference>
<dbReference type="GO" id="GO:0000155">
    <property type="term" value="F:phosphorelay sensor kinase activity"/>
    <property type="evidence" value="ECO:0007669"/>
    <property type="project" value="InterPro"/>
</dbReference>
<proteinExistence type="predicted"/>
<dbReference type="Pfam" id="PF00512">
    <property type="entry name" value="HisKA"/>
    <property type="match status" value="1"/>
</dbReference>
<accession>A0A935K0V5</accession>
<evidence type="ECO:0000256" key="4">
    <source>
        <dbReference type="ARBA" id="ARBA00022553"/>
    </source>
</evidence>
<dbReference type="CDD" id="cd00082">
    <property type="entry name" value="HisKA"/>
    <property type="match status" value="1"/>
</dbReference>
<dbReference type="SMART" id="SM00388">
    <property type="entry name" value="HisKA"/>
    <property type="match status" value="1"/>
</dbReference>
<evidence type="ECO:0000256" key="7">
    <source>
        <dbReference type="ARBA" id="ARBA00023012"/>
    </source>
</evidence>
<dbReference type="Proteomes" id="UP000739411">
    <property type="component" value="Unassembled WGS sequence"/>
</dbReference>
<organism evidence="10 11">
    <name type="scientific">Candidatus Dechloromonas phosphorivorans</name>
    <dbReference type="NCBI Taxonomy" id="2899244"/>
    <lineage>
        <taxon>Bacteria</taxon>
        <taxon>Pseudomonadati</taxon>
        <taxon>Pseudomonadota</taxon>
        <taxon>Betaproteobacteria</taxon>
        <taxon>Rhodocyclales</taxon>
        <taxon>Azonexaceae</taxon>
        <taxon>Dechloromonas</taxon>
    </lineage>
</organism>
<evidence type="ECO:0000313" key="11">
    <source>
        <dbReference type="Proteomes" id="UP000739411"/>
    </source>
</evidence>
<evidence type="ECO:0000256" key="1">
    <source>
        <dbReference type="ARBA" id="ARBA00000085"/>
    </source>
</evidence>
<dbReference type="PANTHER" id="PTHR45436">
    <property type="entry name" value="SENSOR HISTIDINE KINASE YKOH"/>
    <property type="match status" value="1"/>
</dbReference>
<sequence length="116" mass="12661">MDNIKAHEAGDFTPLVLSLRYAELQPLVNAFNHLLETARQGIERERAFVQDAAHELRTPLAVVSAQAYLLSNCSEPGLAMKAALALEHAVSAPSHLVHQLLALAALEEQSRTIKRA</sequence>
<comment type="catalytic activity">
    <reaction evidence="1">
        <text>ATP + protein L-histidine = ADP + protein N-phospho-L-histidine.</text>
        <dbReference type="EC" id="2.7.13.3"/>
    </reaction>
</comment>
<evidence type="ECO:0000256" key="6">
    <source>
        <dbReference type="ARBA" id="ARBA00022777"/>
    </source>
</evidence>
<keyword evidence="5" id="KW-0808">Transferase</keyword>
<dbReference type="EC" id="2.7.13.3" evidence="3"/>
<keyword evidence="8" id="KW-0472">Membrane</keyword>
<name>A0A935K0V5_9RHOO</name>
<evidence type="ECO:0000256" key="5">
    <source>
        <dbReference type="ARBA" id="ARBA00022679"/>
    </source>
</evidence>
<dbReference type="GO" id="GO:0005886">
    <property type="term" value="C:plasma membrane"/>
    <property type="evidence" value="ECO:0007669"/>
    <property type="project" value="TreeGrafter"/>
</dbReference>
<dbReference type="InterPro" id="IPR036097">
    <property type="entry name" value="HisK_dim/P_sf"/>
</dbReference>
<dbReference type="SUPFAM" id="SSF47384">
    <property type="entry name" value="Homodimeric domain of signal transducing histidine kinase"/>
    <property type="match status" value="1"/>
</dbReference>
<comment type="subcellular location">
    <subcellularLocation>
        <location evidence="2">Membrane</location>
        <topology evidence="2">Multi-pass membrane protein</topology>
    </subcellularLocation>
</comment>
<evidence type="ECO:0000256" key="8">
    <source>
        <dbReference type="ARBA" id="ARBA00023136"/>
    </source>
</evidence>
<dbReference type="Gene3D" id="1.10.287.130">
    <property type="match status" value="1"/>
</dbReference>
<evidence type="ECO:0000313" key="10">
    <source>
        <dbReference type="EMBL" id="MBK7417541.1"/>
    </source>
</evidence>
<protein>
    <recommendedName>
        <fullName evidence="3">histidine kinase</fullName>
        <ecNumber evidence="3">2.7.13.3</ecNumber>
    </recommendedName>
</protein>
<reference evidence="10 11" key="1">
    <citation type="submission" date="2020-10" db="EMBL/GenBank/DDBJ databases">
        <title>Connecting structure to function with the recovery of over 1000 high-quality activated sludge metagenome-assembled genomes encoding full-length rRNA genes using long-read sequencing.</title>
        <authorList>
            <person name="Singleton C.M."/>
            <person name="Petriglieri F."/>
            <person name="Kristensen J.M."/>
            <person name="Kirkegaard R.H."/>
            <person name="Michaelsen T.Y."/>
            <person name="Andersen M.H."/>
            <person name="Karst S.M."/>
            <person name="Dueholm M.S."/>
            <person name="Nielsen P.H."/>
            <person name="Albertsen M."/>
        </authorList>
    </citation>
    <scope>NUCLEOTIDE SEQUENCE [LARGE SCALE GENOMIC DNA]</scope>
    <source>
        <strain evidence="10">EsbW_18-Q3-R4-48_BATAC.463</strain>
    </source>
</reference>
<feature type="domain" description="Signal transduction histidine kinase dimerisation/phosphoacceptor" evidence="9">
    <location>
        <begin position="44"/>
        <end position="109"/>
    </location>
</feature>
<gene>
    <name evidence="10" type="ORF">IPJ38_23130</name>
</gene>
<dbReference type="InterPro" id="IPR050428">
    <property type="entry name" value="TCS_sensor_his_kinase"/>
</dbReference>
<evidence type="ECO:0000259" key="9">
    <source>
        <dbReference type="SMART" id="SM00388"/>
    </source>
</evidence>
<comment type="caution">
    <text evidence="10">The sequence shown here is derived from an EMBL/GenBank/DDBJ whole genome shotgun (WGS) entry which is preliminary data.</text>
</comment>
<keyword evidence="7" id="KW-0902">Two-component regulatory system</keyword>
<dbReference type="PANTHER" id="PTHR45436:SF15">
    <property type="entry name" value="SENSOR HISTIDINE KINASE CUSS"/>
    <property type="match status" value="1"/>
</dbReference>